<name>A0ABR9KK65_9ACTN</name>
<evidence type="ECO:0000313" key="1">
    <source>
        <dbReference type="EMBL" id="MBE1562360.1"/>
    </source>
</evidence>
<accession>A0ABR9KK65</accession>
<comment type="caution">
    <text evidence="1">The sequence shown here is derived from an EMBL/GenBank/DDBJ whole genome shotgun (WGS) entry which is preliminary data.</text>
</comment>
<evidence type="ECO:0008006" key="3">
    <source>
        <dbReference type="Google" id="ProtNLM"/>
    </source>
</evidence>
<protein>
    <recommendedName>
        <fullName evidence="3">Sensor domain-containing protein</fullName>
    </recommendedName>
</protein>
<proteinExistence type="predicted"/>
<gene>
    <name evidence="1" type="ORF">H4W81_005139</name>
</gene>
<reference evidence="1 2" key="1">
    <citation type="submission" date="2020-10" db="EMBL/GenBank/DDBJ databases">
        <title>Sequencing the genomes of 1000 actinobacteria strains.</title>
        <authorList>
            <person name="Klenk H.-P."/>
        </authorList>
    </citation>
    <scope>NUCLEOTIDE SEQUENCE [LARGE SCALE GENOMIC DNA]</scope>
    <source>
        <strain evidence="1 2">DSM 43748</strain>
    </source>
</reference>
<keyword evidence="2" id="KW-1185">Reference proteome</keyword>
<organism evidence="1 2">
    <name type="scientific">Nonomuraea africana</name>
    <dbReference type="NCBI Taxonomy" id="46171"/>
    <lineage>
        <taxon>Bacteria</taxon>
        <taxon>Bacillati</taxon>
        <taxon>Actinomycetota</taxon>
        <taxon>Actinomycetes</taxon>
        <taxon>Streptosporangiales</taxon>
        <taxon>Streptosporangiaceae</taxon>
        <taxon>Nonomuraea</taxon>
    </lineage>
</organism>
<dbReference type="EMBL" id="JADBEF010000001">
    <property type="protein sequence ID" value="MBE1562360.1"/>
    <property type="molecule type" value="Genomic_DNA"/>
</dbReference>
<sequence>MALIGKVGIIGVAVACGLLAAGLTRCGGQEAVSDGGEIQQSLRLRALLSKEPVLPDGFSGRARAAWRSPLTTASQACRAVLDAATGHPPTRALEGHAAVSFQGNVLGELAAVGMAVYAGGEAQGHLEELGRALDSCPKLRGADPASGTRLRLSELALPRLGDEVVSRQLRGRLNGYPYALDLVLVRQGDRLVSLVHTGIGTVDARRTVELAKAFAGVAR</sequence>
<dbReference type="Proteomes" id="UP000661607">
    <property type="component" value="Unassembled WGS sequence"/>
</dbReference>
<dbReference type="RefSeq" id="WP_192777107.1">
    <property type="nucleotide sequence ID" value="NZ_BAAASY010000002.1"/>
</dbReference>
<evidence type="ECO:0000313" key="2">
    <source>
        <dbReference type="Proteomes" id="UP000661607"/>
    </source>
</evidence>